<dbReference type="EMBL" id="JARQBZ010000012">
    <property type="protein sequence ID" value="MDT2833981.1"/>
    <property type="molecule type" value="Genomic_DNA"/>
</dbReference>
<organism evidence="1 2">
    <name type="scientific">Vagococcus carniphilus</name>
    <dbReference type="NCBI Taxonomy" id="218144"/>
    <lineage>
        <taxon>Bacteria</taxon>
        <taxon>Bacillati</taxon>
        <taxon>Bacillota</taxon>
        <taxon>Bacilli</taxon>
        <taxon>Lactobacillales</taxon>
        <taxon>Enterococcaceae</taxon>
        <taxon>Vagococcus</taxon>
    </lineage>
</organism>
<evidence type="ECO:0000313" key="1">
    <source>
        <dbReference type="EMBL" id="MDT2833981.1"/>
    </source>
</evidence>
<evidence type="ECO:0000313" key="2">
    <source>
        <dbReference type="Proteomes" id="UP001268577"/>
    </source>
</evidence>
<accession>A0AAW8U350</accession>
<protein>
    <submittedName>
        <fullName evidence="1">Uncharacterized protein</fullName>
    </submittedName>
</protein>
<sequence>MTIILASFVIAAHIVGHNMTEITATTVELDEPDPTVFSNIKPLTRP</sequence>
<dbReference type="Proteomes" id="UP001268577">
    <property type="component" value="Unassembled WGS sequence"/>
</dbReference>
<dbReference type="GeneID" id="95579593"/>
<dbReference type="AlphaFoldDB" id="A0AAW8U350"/>
<dbReference type="RefSeq" id="WP_185847470.1">
    <property type="nucleotide sequence ID" value="NZ_CP060720.1"/>
</dbReference>
<gene>
    <name evidence="1" type="ORF">P7H70_07920</name>
</gene>
<name>A0AAW8U350_9ENTE</name>
<reference evidence="1" key="1">
    <citation type="submission" date="2023-03" db="EMBL/GenBank/DDBJ databases">
        <authorList>
            <person name="Shen W."/>
            <person name="Cai J."/>
        </authorList>
    </citation>
    <scope>NUCLEOTIDE SEQUENCE</scope>
    <source>
        <strain evidence="1">P96-3</strain>
    </source>
</reference>
<proteinExistence type="predicted"/>
<comment type="caution">
    <text evidence="1">The sequence shown here is derived from an EMBL/GenBank/DDBJ whole genome shotgun (WGS) entry which is preliminary data.</text>
</comment>